<evidence type="ECO:0000256" key="5">
    <source>
        <dbReference type="ARBA" id="ARBA00022840"/>
    </source>
</evidence>
<keyword evidence="5" id="KW-0067">ATP-binding</keyword>
<proteinExistence type="inferred from homology"/>
<dbReference type="GO" id="GO:0004827">
    <property type="term" value="F:proline-tRNA ligase activity"/>
    <property type="evidence" value="ECO:0007669"/>
    <property type="project" value="UniProtKB-EC"/>
</dbReference>
<dbReference type="InterPro" id="IPR006195">
    <property type="entry name" value="aa-tRNA-synth_II"/>
</dbReference>
<feature type="domain" description="Aminoacyl-transfer RNA synthetases class-II family profile" evidence="10">
    <location>
        <begin position="57"/>
        <end position="476"/>
    </location>
</feature>
<comment type="similarity">
    <text evidence="1">Belongs to the class-II aminoacyl-tRNA synthetase family.</text>
</comment>
<dbReference type="PANTHER" id="PTHR42753:SF2">
    <property type="entry name" value="PROLINE--TRNA LIGASE"/>
    <property type="match status" value="1"/>
</dbReference>
<dbReference type="CDD" id="cd00779">
    <property type="entry name" value="ProRS_core_prok"/>
    <property type="match status" value="1"/>
</dbReference>
<accession>A0AAF0DTK1</accession>
<evidence type="ECO:0000256" key="3">
    <source>
        <dbReference type="ARBA" id="ARBA00022598"/>
    </source>
</evidence>
<evidence type="ECO:0000256" key="2">
    <source>
        <dbReference type="ARBA" id="ARBA00012831"/>
    </source>
</evidence>
<name>A0AAF0DTK1_9BASI</name>
<dbReference type="GO" id="GO:0005524">
    <property type="term" value="F:ATP binding"/>
    <property type="evidence" value="ECO:0007669"/>
    <property type="project" value="UniProtKB-KW"/>
</dbReference>
<evidence type="ECO:0000313" key="11">
    <source>
        <dbReference type="EMBL" id="WFC95187.1"/>
    </source>
</evidence>
<organism evidence="11 12">
    <name type="scientific">Malassezia brasiliensis</name>
    <dbReference type="NCBI Taxonomy" id="1821822"/>
    <lineage>
        <taxon>Eukaryota</taxon>
        <taxon>Fungi</taxon>
        <taxon>Dikarya</taxon>
        <taxon>Basidiomycota</taxon>
        <taxon>Ustilaginomycotina</taxon>
        <taxon>Malasseziomycetes</taxon>
        <taxon>Malasseziales</taxon>
        <taxon>Malasseziaceae</taxon>
        <taxon>Malassezia</taxon>
    </lineage>
</organism>
<dbReference type="InterPro" id="IPR002316">
    <property type="entry name" value="Pro-tRNA-ligase_IIa"/>
</dbReference>
<dbReference type="PANTHER" id="PTHR42753">
    <property type="entry name" value="MITOCHONDRIAL RIBOSOME PROTEIN L39/PROLYL-TRNA LIGASE FAMILY MEMBER"/>
    <property type="match status" value="1"/>
</dbReference>
<dbReference type="InterPro" id="IPR033730">
    <property type="entry name" value="ProRS_core_prok"/>
</dbReference>
<protein>
    <recommendedName>
        <fullName evidence="2">proline--tRNA ligase</fullName>
        <ecNumber evidence="2">6.1.1.15</ecNumber>
    </recommendedName>
    <alternativeName>
        <fullName evidence="8">Prolyl-tRNA synthetase</fullName>
    </alternativeName>
</protein>
<evidence type="ECO:0000259" key="10">
    <source>
        <dbReference type="PROSITE" id="PS50862"/>
    </source>
</evidence>
<gene>
    <name evidence="11" type="ORF">MBRA1_001834</name>
</gene>
<dbReference type="GO" id="GO:0006433">
    <property type="term" value="P:prolyl-tRNA aminoacylation"/>
    <property type="evidence" value="ECO:0007669"/>
    <property type="project" value="InterPro"/>
</dbReference>
<dbReference type="InterPro" id="IPR050062">
    <property type="entry name" value="Pro-tRNA_synthetase"/>
</dbReference>
<keyword evidence="3 11" id="KW-0436">Ligase</keyword>
<keyword evidence="7" id="KW-0030">Aminoacyl-tRNA synthetase</keyword>
<dbReference type="PRINTS" id="PR01046">
    <property type="entry name" value="TRNASYNTHPRO"/>
</dbReference>
<dbReference type="InterPro" id="IPR045864">
    <property type="entry name" value="aa-tRNA-synth_II/BPL/LPL"/>
</dbReference>
<sequence length="605" mass="65914">MRLPSRAVRRVIIADGCGMRRVYTSGTQAPSHTSGRTVRPVRLSSVYNPTLPAAATDSLDTIDSLKLLLRGGYVRQSASGTYSYLPAGLRMLNKITRIIDEEMESIGASRIEMPQLLPSALWHKTGRVQVMGSELFRFKDRRGTEMILAPTHEEEVTKLVGADVESHRALPVRVYQIGRKFRDEPRPRAGLLRTKEFLMKDMYSFDLNVAAAKQAYADVRGAYARIFDRIFDWSASPLPPTTAPTWREAEADTGAMGGTFSHEFHVEDSIGEDTVLSCDNCTYAANVECAASAPPPERIVTSMDDAQVVLWATAHDTAHVVALVLPASATLNPLVVAHERLEPLPAEVRGAHIRVVRDTAVEIDDTAVRAAVARAAESVAPASISEQVDTAMLRTADAGDMCGACMHGHLHEHRAMEIGHTFLLGTRYTEALGYRVAEPGSNERVPLQMGCYGIGVTRILGALAQRAMHAYQALHPNASKGKRARVGFVWPHTVAPFEALVLPAVPHSPEKLQAAERLCASLDAGVSPTWREASADNPATLCIPAREIALDDRADRTLGSSLFDAELAGYPIVFLLGKHWEQTGEVEVRRAGRAPQYATFAGVHP</sequence>
<dbReference type="SUPFAM" id="SSF52954">
    <property type="entry name" value="Class II aaRS ABD-related"/>
    <property type="match status" value="1"/>
</dbReference>
<evidence type="ECO:0000256" key="7">
    <source>
        <dbReference type="ARBA" id="ARBA00023146"/>
    </source>
</evidence>
<comment type="catalytic activity">
    <reaction evidence="9">
        <text>tRNA(Pro) + L-proline + ATP = L-prolyl-tRNA(Pro) + AMP + diphosphate</text>
        <dbReference type="Rhea" id="RHEA:14305"/>
        <dbReference type="Rhea" id="RHEA-COMP:9700"/>
        <dbReference type="Rhea" id="RHEA-COMP:9702"/>
        <dbReference type="ChEBI" id="CHEBI:30616"/>
        <dbReference type="ChEBI" id="CHEBI:33019"/>
        <dbReference type="ChEBI" id="CHEBI:60039"/>
        <dbReference type="ChEBI" id="CHEBI:78442"/>
        <dbReference type="ChEBI" id="CHEBI:78532"/>
        <dbReference type="ChEBI" id="CHEBI:456215"/>
        <dbReference type="EC" id="6.1.1.15"/>
    </reaction>
</comment>
<evidence type="ECO:0000256" key="4">
    <source>
        <dbReference type="ARBA" id="ARBA00022741"/>
    </source>
</evidence>
<dbReference type="Pfam" id="PF00587">
    <property type="entry name" value="tRNA-synt_2b"/>
    <property type="match status" value="1"/>
</dbReference>
<dbReference type="EC" id="6.1.1.15" evidence="2"/>
<dbReference type="Gene3D" id="3.40.50.800">
    <property type="entry name" value="Anticodon-binding domain"/>
    <property type="match status" value="1"/>
</dbReference>
<evidence type="ECO:0000256" key="1">
    <source>
        <dbReference type="ARBA" id="ARBA00008226"/>
    </source>
</evidence>
<dbReference type="EMBL" id="CP119952">
    <property type="protein sequence ID" value="WFC95187.1"/>
    <property type="molecule type" value="Genomic_DNA"/>
</dbReference>
<dbReference type="PROSITE" id="PS50862">
    <property type="entry name" value="AA_TRNA_LIGASE_II"/>
    <property type="match status" value="1"/>
</dbReference>
<keyword evidence="6" id="KW-0648">Protein biosynthesis</keyword>
<dbReference type="SUPFAM" id="SSF55681">
    <property type="entry name" value="Class II aaRS and biotin synthetases"/>
    <property type="match status" value="1"/>
</dbReference>
<dbReference type="GO" id="GO:0005739">
    <property type="term" value="C:mitochondrion"/>
    <property type="evidence" value="ECO:0007669"/>
    <property type="project" value="TreeGrafter"/>
</dbReference>
<evidence type="ECO:0000256" key="6">
    <source>
        <dbReference type="ARBA" id="ARBA00022917"/>
    </source>
</evidence>
<evidence type="ECO:0000256" key="9">
    <source>
        <dbReference type="ARBA" id="ARBA00047671"/>
    </source>
</evidence>
<evidence type="ECO:0000313" key="12">
    <source>
        <dbReference type="Proteomes" id="UP001216638"/>
    </source>
</evidence>
<dbReference type="InterPro" id="IPR002314">
    <property type="entry name" value="aa-tRNA-synt_IIb"/>
</dbReference>
<dbReference type="AlphaFoldDB" id="A0AAF0DTK1"/>
<keyword evidence="12" id="KW-1185">Reference proteome</keyword>
<dbReference type="InterPro" id="IPR036621">
    <property type="entry name" value="Anticodon-bd_dom_sf"/>
</dbReference>
<evidence type="ECO:0000256" key="8">
    <source>
        <dbReference type="ARBA" id="ARBA00029731"/>
    </source>
</evidence>
<keyword evidence="4" id="KW-0547">Nucleotide-binding</keyword>
<dbReference type="Proteomes" id="UP001216638">
    <property type="component" value="Chromosome 2"/>
</dbReference>
<reference evidence="11" key="1">
    <citation type="submission" date="2023-03" db="EMBL/GenBank/DDBJ databases">
        <title>Mating type loci evolution in Malassezia.</title>
        <authorList>
            <person name="Coelho M.A."/>
        </authorList>
    </citation>
    <scope>NUCLEOTIDE SEQUENCE</scope>
    <source>
        <strain evidence="11">CBS 14135</strain>
    </source>
</reference>
<dbReference type="Gene3D" id="3.30.930.10">
    <property type="entry name" value="Bira Bifunctional Protein, Domain 2"/>
    <property type="match status" value="2"/>
</dbReference>